<evidence type="ECO:0000256" key="2">
    <source>
        <dbReference type="SAM" id="Phobius"/>
    </source>
</evidence>
<feature type="transmembrane region" description="Helical" evidence="2">
    <location>
        <begin position="105"/>
        <end position="131"/>
    </location>
</feature>
<feature type="region of interest" description="Disordered" evidence="1">
    <location>
        <begin position="37"/>
        <end position="84"/>
    </location>
</feature>
<dbReference type="WBParaSite" id="TTAC_0001117701-mRNA-1">
    <property type="protein sequence ID" value="TTAC_0001117701-mRNA-1"/>
    <property type="gene ID" value="TTAC_0001117701"/>
</dbReference>
<keyword evidence="2" id="KW-0812">Transmembrane</keyword>
<evidence type="ECO:0000313" key="3">
    <source>
        <dbReference type="EMBL" id="VDM36140.1"/>
    </source>
</evidence>
<evidence type="ECO:0000256" key="1">
    <source>
        <dbReference type="SAM" id="MobiDB-lite"/>
    </source>
</evidence>
<protein>
    <submittedName>
        <fullName evidence="5">Diacylglycerol O-acyltransferase</fullName>
    </submittedName>
</protein>
<organism evidence="5">
    <name type="scientific">Hydatigena taeniaeformis</name>
    <name type="common">Feline tapeworm</name>
    <name type="synonym">Taenia taeniaeformis</name>
    <dbReference type="NCBI Taxonomy" id="6205"/>
    <lineage>
        <taxon>Eukaryota</taxon>
        <taxon>Metazoa</taxon>
        <taxon>Spiralia</taxon>
        <taxon>Lophotrochozoa</taxon>
        <taxon>Platyhelminthes</taxon>
        <taxon>Cestoda</taxon>
        <taxon>Eucestoda</taxon>
        <taxon>Cyclophyllidea</taxon>
        <taxon>Taeniidae</taxon>
        <taxon>Hydatigera</taxon>
    </lineage>
</organism>
<accession>A0A0R3XCA0</accession>
<reference evidence="3 4" key="2">
    <citation type="submission" date="2018-11" db="EMBL/GenBank/DDBJ databases">
        <authorList>
            <consortium name="Pathogen Informatics"/>
        </authorList>
    </citation>
    <scope>NUCLEOTIDE SEQUENCE [LARGE SCALE GENOMIC DNA]</scope>
</reference>
<evidence type="ECO:0000313" key="4">
    <source>
        <dbReference type="Proteomes" id="UP000274429"/>
    </source>
</evidence>
<proteinExistence type="predicted"/>
<dbReference type="Proteomes" id="UP000274429">
    <property type="component" value="Unassembled WGS sequence"/>
</dbReference>
<reference evidence="5" key="1">
    <citation type="submission" date="2017-02" db="UniProtKB">
        <authorList>
            <consortium name="WormBaseParasite"/>
        </authorList>
    </citation>
    <scope>IDENTIFICATION</scope>
</reference>
<dbReference type="EMBL" id="UYWX01023095">
    <property type="protein sequence ID" value="VDM36140.1"/>
    <property type="molecule type" value="Genomic_DNA"/>
</dbReference>
<dbReference type="OrthoDB" id="619536at2759"/>
<dbReference type="STRING" id="6205.A0A0R3XCA0"/>
<keyword evidence="2" id="KW-0472">Membrane</keyword>
<sequence length="317" mass="35599">MKEEGQLESKVKVAAEAARAKTFFDFLGQILFRSQSVKTPAPKRSGQIPPPPRPLTKPKLMEERKSRQQTSPTTSSFDSATAINAQTTSSAPTSNLRQDVFRVTLYVFHSSLLLVSYLAWTAFFILLLPAFCISYCIRQFGLLLAQHRRSSLVETLSSLSLHYLHGEDAGRTTVVLIYLGSPGIKIAALKRLLVQRIFSTTQKRTSNGSQGMEKWFSERLQQTIVPLPTGYAWQRCTSINIDEHVMPAYLVGQNRLGYGRRLSPKKKPPEEEGMVEAEKDPVELLVGQLAAVGLPLNRPLWQVHLVEDYYDTVSFPF</sequence>
<evidence type="ECO:0000313" key="5">
    <source>
        <dbReference type="WBParaSite" id="TTAC_0001117701-mRNA-1"/>
    </source>
</evidence>
<name>A0A0R3XCA0_HYDTA</name>
<keyword evidence="2" id="KW-1133">Transmembrane helix</keyword>
<keyword evidence="4" id="KW-1185">Reference proteome</keyword>
<feature type="compositionally biased region" description="Polar residues" evidence="1">
    <location>
        <begin position="68"/>
        <end position="84"/>
    </location>
</feature>
<gene>
    <name evidence="3" type="ORF">TTAC_LOCUS11160</name>
</gene>
<dbReference type="AlphaFoldDB" id="A0A0R3XCA0"/>